<evidence type="ECO:0000313" key="10">
    <source>
        <dbReference type="Proteomes" id="UP001596302"/>
    </source>
</evidence>
<comment type="catalytic activity">
    <reaction evidence="7 8">
        <text>(2S)-4-acetamido-2-aminobutanoate = L-ectoine + H2O</text>
        <dbReference type="Rhea" id="RHEA:17281"/>
        <dbReference type="ChEBI" id="CHEBI:15377"/>
        <dbReference type="ChEBI" id="CHEBI:58515"/>
        <dbReference type="ChEBI" id="CHEBI:58929"/>
        <dbReference type="EC" id="4.2.1.108"/>
    </reaction>
</comment>
<keyword evidence="5 8" id="KW-0456">Lyase</keyword>
<dbReference type="Proteomes" id="UP001596302">
    <property type="component" value="Unassembled WGS sequence"/>
</dbReference>
<evidence type="ECO:0000256" key="5">
    <source>
        <dbReference type="ARBA" id="ARBA00023239"/>
    </source>
</evidence>
<dbReference type="Gene3D" id="2.60.120.10">
    <property type="entry name" value="Jelly Rolls"/>
    <property type="match status" value="1"/>
</dbReference>
<keyword evidence="10" id="KW-1185">Reference proteome</keyword>
<evidence type="ECO:0000256" key="6">
    <source>
        <dbReference type="ARBA" id="ARBA00033271"/>
    </source>
</evidence>
<dbReference type="InterPro" id="IPR011051">
    <property type="entry name" value="RmlC_Cupin_sf"/>
</dbReference>
<dbReference type="PANTHER" id="PTHR39289:SF1">
    <property type="entry name" value="L-ECTOINE SYNTHASE"/>
    <property type="match status" value="1"/>
</dbReference>
<dbReference type="InterPro" id="IPR010462">
    <property type="entry name" value="Ectoine_synth"/>
</dbReference>
<protein>
    <recommendedName>
        <fullName evidence="4 8">L-ectoine synthase</fullName>
        <ecNumber evidence="3 8">4.2.1.108</ecNumber>
    </recommendedName>
    <alternativeName>
        <fullName evidence="6 8">N-acetyldiaminobutyrate dehydratase</fullName>
    </alternativeName>
</protein>
<evidence type="ECO:0000313" key="9">
    <source>
        <dbReference type="EMBL" id="MFC5996475.1"/>
    </source>
</evidence>
<evidence type="ECO:0000256" key="1">
    <source>
        <dbReference type="ARBA" id="ARBA00005181"/>
    </source>
</evidence>
<evidence type="ECO:0000256" key="4">
    <source>
        <dbReference type="ARBA" id="ARBA00019707"/>
    </source>
</evidence>
<accession>A0ABW1J7J9</accession>
<dbReference type="EMBL" id="JBHSQW010000039">
    <property type="protein sequence ID" value="MFC5996475.1"/>
    <property type="molecule type" value="Genomic_DNA"/>
</dbReference>
<comment type="pathway">
    <text evidence="1 8">Amine and polyamine biosynthesis; ectoine biosynthesis; L-ectoine from L-aspartate 4-semialdehyde: step 3/3.</text>
</comment>
<dbReference type="SUPFAM" id="SSF51182">
    <property type="entry name" value="RmlC-like cupins"/>
    <property type="match status" value="1"/>
</dbReference>
<comment type="similarity">
    <text evidence="2 8">Belongs to the ectoine synthase family.</text>
</comment>
<dbReference type="InterPro" id="IPR014710">
    <property type="entry name" value="RmlC-like_jellyroll"/>
</dbReference>
<dbReference type="PANTHER" id="PTHR39289">
    <property type="match status" value="1"/>
</dbReference>
<comment type="caution">
    <text evidence="9">The sequence shown here is derived from an EMBL/GenBank/DDBJ whole genome shotgun (WGS) entry which is preliminary data.</text>
</comment>
<sequence>MIVRTIAEITDTERDVKTPNWRSKRIVLARDGVGFSVHETVLEAGSVNDFWYANHIEAVFIVEGEGELYDKDNDVTYQLGPGSIYVLDGNERHQLRPRTRLRTVCVFNPPVTGREVHDENGVYPLIIEPAAGAS</sequence>
<evidence type="ECO:0000256" key="2">
    <source>
        <dbReference type="ARBA" id="ARBA00009637"/>
    </source>
</evidence>
<organism evidence="9 10">
    <name type="scientific">Pseudonocardia hispaniensis</name>
    <dbReference type="NCBI Taxonomy" id="904933"/>
    <lineage>
        <taxon>Bacteria</taxon>
        <taxon>Bacillati</taxon>
        <taxon>Actinomycetota</taxon>
        <taxon>Actinomycetes</taxon>
        <taxon>Pseudonocardiales</taxon>
        <taxon>Pseudonocardiaceae</taxon>
        <taxon>Pseudonocardia</taxon>
    </lineage>
</organism>
<proteinExistence type="inferred from homology"/>
<name>A0ABW1J7J9_9PSEU</name>
<dbReference type="HAMAP" id="MF_01255">
    <property type="entry name" value="Ectoine_synth"/>
    <property type="match status" value="1"/>
</dbReference>
<dbReference type="EC" id="4.2.1.108" evidence="3 8"/>
<dbReference type="CDD" id="cd06978">
    <property type="entry name" value="cupin_EctC"/>
    <property type="match status" value="1"/>
</dbReference>
<evidence type="ECO:0000256" key="7">
    <source>
        <dbReference type="ARBA" id="ARBA00048714"/>
    </source>
</evidence>
<evidence type="ECO:0000256" key="3">
    <source>
        <dbReference type="ARBA" id="ARBA00013192"/>
    </source>
</evidence>
<gene>
    <name evidence="8" type="primary">ectC</name>
    <name evidence="9" type="ORF">ACFQE5_19915</name>
</gene>
<comment type="function">
    <text evidence="8">Catalyzes the circularization of gamma-N-acetyl-alpha,gamma-diaminobutyric acid (ADABA) to ectoine (1,4,5,6-tetrahydro-2-methyl-4-pyrimidine carboxylic acid), which is an excellent osmoprotectant.</text>
</comment>
<dbReference type="Pfam" id="PF06339">
    <property type="entry name" value="Ectoine_synth"/>
    <property type="match status" value="1"/>
</dbReference>
<dbReference type="RefSeq" id="WP_379587154.1">
    <property type="nucleotide sequence ID" value="NZ_JBHSQW010000039.1"/>
</dbReference>
<reference evidence="10" key="1">
    <citation type="journal article" date="2019" name="Int. J. Syst. Evol. Microbiol.">
        <title>The Global Catalogue of Microorganisms (GCM) 10K type strain sequencing project: providing services to taxonomists for standard genome sequencing and annotation.</title>
        <authorList>
            <consortium name="The Broad Institute Genomics Platform"/>
            <consortium name="The Broad Institute Genome Sequencing Center for Infectious Disease"/>
            <person name="Wu L."/>
            <person name="Ma J."/>
        </authorList>
    </citation>
    <scope>NUCLEOTIDE SEQUENCE [LARGE SCALE GENOMIC DNA]</scope>
    <source>
        <strain evidence="10">CCM 8391</strain>
    </source>
</reference>
<dbReference type="NCBIfam" id="NF009806">
    <property type="entry name" value="PRK13290.1"/>
    <property type="match status" value="1"/>
</dbReference>
<evidence type="ECO:0000256" key="8">
    <source>
        <dbReference type="HAMAP-Rule" id="MF_01255"/>
    </source>
</evidence>